<dbReference type="Gene3D" id="3.30.420.10">
    <property type="entry name" value="Ribonuclease H-like superfamily/Ribonuclease H"/>
    <property type="match status" value="1"/>
</dbReference>
<evidence type="ECO:0000313" key="4">
    <source>
        <dbReference type="EMBL" id="SDL68385.1"/>
    </source>
</evidence>
<evidence type="ECO:0000259" key="3">
    <source>
        <dbReference type="PROSITE" id="PS50164"/>
    </source>
</evidence>
<dbReference type="Proteomes" id="UP000199226">
    <property type="component" value="Unassembled WGS sequence"/>
</dbReference>
<dbReference type="NCBIfam" id="TIGR00573">
    <property type="entry name" value="dnaq"/>
    <property type="match status" value="1"/>
</dbReference>
<comment type="subunit">
    <text evidence="2">DNA polymerase III contains a core (composed of alpha, epsilon and theta chains) that associates with a tau subunit. This core dimerizes to form the POLIII' complex. PolIII' associates with the gamma complex (composed of gamma, delta, delta', psi and chi chains) and with the beta chain to form the complete DNA polymerase III complex.</text>
</comment>
<gene>
    <name evidence="4" type="ORF">SAMN05421813_101198</name>
</gene>
<dbReference type="STRING" id="990371.SAMN05421813_101198"/>
<dbReference type="PANTHER" id="PTHR30231:SF41">
    <property type="entry name" value="DNA POLYMERASE III SUBUNIT EPSILON"/>
    <property type="match status" value="1"/>
</dbReference>
<dbReference type="GO" id="GO:0003677">
    <property type="term" value="F:DNA binding"/>
    <property type="evidence" value="ECO:0007669"/>
    <property type="project" value="InterPro"/>
</dbReference>
<dbReference type="RefSeq" id="WP_090697933.1">
    <property type="nucleotide sequence ID" value="NZ_FNHH01000001.1"/>
</dbReference>
<dbReference type="SUPFAM" id="SSF82771">
    <property type="entry name" value="GIY-YIG endonuclease"/>
    <property type="match status" value="1"/>
</dbReference>
<comment type="function">
    <text evidence="1">DNA polymerase III is a complex, multichain enzyme responsible for most of the replicative synthesis in bacteria. The epsilon subunit contain the editing function and is a proofreading 3'-5' exonuclease.</text>
</comment>
<dbReference type="SUPFAM" id="SSF53098">
    <property type="entry name" value="Ribonuclease H-like"/>
    <property type="match status" value="1"/>
</dbReference>
<keyword evidence="5" id="KW-1185">Reference proteome</keyword>
<dbReference type="GO" id="GO:0003887">
    <property type="term" value="F:DNA-directed DNA polymerase activity"/>
    <property type="evidence" value="ECO:0007669"/>
    <property type="project" value="InterPro"/>
</dbReference>
<evidence type="ECO:0000256" key="2">
    <source>
        <dbReference type="ARBA" id="ARBA00026073"/>
    </source>
</evidence>
<dbReference type="CDD" id="cd10434">
    <property type="entry name" value="GIY-YIG_UvrC_Cho"/>
    <property type="match status" value="1"/>
</dbReference>
<dbReference type="SMART" id="SM00479">
    <property type="entry name" value="EXOIII"/>
    <property type="match status" value="1"/>
</dbReference>
<dbReference type="InterPro" id="IPR012337">
    <property type="entry name" value="RNaseH-like_sf"/>
</dbReference>
<sequence>MYAIVDIETTGGHASANGITEIAILIHNGKEVIEQFRSLINPGIPIPIYIQSLTGINNEMVSVAPRFNEVARQIYDLLYDKIFVAHNVNFDFSFLHYHLAAAGFHLQSKKLCTVRLSRKIIPGLASYSLGRLCTEVGIEISERHRAMGDAEATSKLFSMLLEKDIDGHINKTLNPRSKEQSLPPHLPKEDMDKLPPVSGIYYFHNNKSKVIYVGKARNIKKRVTSHFANNKPGKQKQEFLRDIHHISFQECGTELMAFILEAIEIKRLWPAYNRSLKRFEHAYGLYSFDDQNGYLRLAVDKRNKFSKPIYTFNRILDGHVLIKSLIADFNLCPKLCFVQRNNEPCISINEQICKKACEQLESPESYNERVQNALSNLRSALPGFMVIDDGRNLDERSCILMEEGQFYGMGYIPADIIDKDTSDLKKHLTQYPSNDYIKNLIFNYSLRFPLKIRSKSTSISTEIPDV</sequence>
<proteinExistence type="predicted"/>
<protein>
    <submittedName>
        <fullName evidence="4">DNA polymerase-3 subunit epsilon</fullName>
    </submittedName>
</protein>
<dbReference type="GO" id="GO:0005829">
    <property type="term" value="C:cytosol"/>
    <property type="evidence" value="ECO:0007669"/>
    <property type="project" value="TreeGrafter"/>
</dbReference>
<dbReference type="AlphaFoldDB" id="A0A1G9M3W0"/>
<dbReference type="InterPro" id="IPR047296">
    <property type="entry name" value="GIY-YIG_UvrC_Cho"/>
</dbReference>
<accession>A0A1G9M3W0</accession>
<dbReference type="InterPro" id="IPR000305">
    <property type="entry name" value="GIY-YIG_endonuc"/>
</dbReference>
<dbReference type="GO" id="GO:0006289">
    <property type="term" value="P:nucleotide-excision repair"/>
    <property type="evidence" value="ECO:0007669"/>
    <property type="project" value="InterPro"/>
</dbReference>
<dbReference type="InterPro" id="IPR006054">
    <property type="entry name" value="DnaQ"/>
</dbReference>
<evidence type="ECO:0000313" key="5">
    <source>
        <dbReference type="Proteomes" id="UP000199226"/>
    </source>
</evidence>
<dbReference type="OrthoDB" id="9803913at2"/>
<dbReference type="SMART" id="SM00465">
    <property type="entry name" value="GIYc"/>
    <property type="match status" value="1"/>
</dbReference>
<dbReference type="PROSITE" id="PS50164">
    <property type="entry name" value="GIY_YIG"/>
    <property type="match status" value="1"/>
</dbReference>
<evidence type="ECO:0000256" key="1">
    <source>
        <dbReference type="ARBA" id="ARBA00025483"/>
    </source>
</evidence>
<name>A0A1G9M3W0_9SPHI</name>
<dbReference type="Pfam" id="PF00929">
    <property type="entry name" value="RNase_T"/>
    <property type="match status" value="1"/>
</dbReference>
<dbReference type="CDD" id="cd06127">
    <property type="entry name" value="DEDDh"/>
    <property type="match status" value="1"/>
</dbReference>
<dbReference type="FunFam" id="3.30.420.10:FF:000045">
    <property type="entry name" value="3'-5' exonuclease DinG"/>
    <property type="match status" value="1"/>
</dbReference>
<dbReference type="PANTHER" id="PTHR30231">
    <property type="entry name" value="DNA POLYMERASE III SUBUNIT EPSILON"/>
    <property type="match status" value="1"/>
</dbReference>
<dbReference type="Pfam" id="PF01541">
    <property type="entry name" value="GIY-YIG"/>
    <property type="match status" value="1"/>
</dbReference>
<dbReference type="Gene3D" id="3.40.1440.10">
    <property type="entry name" value="GIY-YIG endonuclease"/>
    <property type="match status" value="1"/>
</dbReference>
<dbReference type="EMBL" id="FNHH01000001">
    <property type="protein sequence ID" value="SDL68385.1"/>
    <property type="molecule type" value="Genomic_DNA"/>
</dbReference>
<dbReference type="GO" id="GO:0045004">
    <property type="term" value="P:DNA replication proofreading"/>
    <property type="evidence" value="ECO:0007669"/>
    <property type="project" value="TreeGrafter"/>
</dbReference>
<reference evidence="5" key="1">
    <citation type="submission" date="2016-10" db="EMBL/GenBank/DDBJ databases">
        <authorList>
            <person name="Varghese N."/>
            <person name="Submissions S."/>
        </authorList>
    </citation>
    <scope>NUCLEOTIDE SEQUENCE [LARGE SCALE GENOMIC DNA]</scope>
    <source>
        <strain evidence="5">DSM 24536</strain>
    </source>
</reference>
<dbReference type="InterPro" id="IPR013520">
    <property type="entry name" value="Ribonucl_H"/>
</dbReference>
<organism evidence="4 5">
    <name type="scientific">Daejeonella rubra</name>
    <dbReference type="NCBI Taxonomy" id="990371"/>
    <lineage>
        <taxon>Bacteria</taxon>
        <taxon>Pseudomonadati</taxon>
        <taxon>Bacteroidota</taxon>
        <taxon>Sphingobacteriia</taxon>
        <taxon>Sphingobacteriales</taxon>
        <taxon>Sphingobacteriaceae</taxon>
        <taxon>Daejeonella</taxon>
    </lineage>
</organism>
<feature type="domain" description="GIY-YIG" evidence="3">
    <location>
        <begin position="196"/>
        <end position="274"/>
    </location>
</feature>
<dbReference type="InterPro" id="IPR035901">
    <property type="entry name" value="GIY-YIG_endonuc_sf"/>
</dbReference>
<dbReference type="GO" id="GO:0008408">
    <property type="term" value="F:3'-5' exonuclease activity"/>
    <property type="evidence" value="ECO:0007669"/>
    <property type="project" value="TreeGrafter"/>
</dbReference>
<dbReference type="InterPro" id="IPR036397">
    <property type="entry name" value="RNaseH_sf"/>
</dbReference>